<keyword evidence="3" id="KW-1185">Reference proteome</keyword>
<dbReference type="VEuPathDB" id="FungiDB:ASPVEDRAFT_87311"/>
<evidence type="ECO:0000256" key="1">
    <source>
        <dbReference type="SAM" id="MobiDB-lite"/>
    </source>
</evidence>
<dbReference type="Pfam" id="PF11951">
    <property type="entry name" value="Fungal_trans_2"/>
    <property type="match status" value="1"/>
</dbReference>
<sequence>MATLNRQAPVPKAFPFVPWVSPSSNSGDSQKEQSRRLVRSHAARRRACYHGDTFNSMKHVPHGSEGLLRDANGSAAYLPPGHSLYHDREAQEDVEENAQPRQFTTGEANEIIPYVDTVQPLDLEYVATQGLDPFRTSPLGNLPPDVLEECLHYSVSVLWPNLIPGIRENGAMQSWSHFYMVEEAPCFALSLGALCHKQSNSSDGHGPQRSQLLKRRLLYVEMESARALNEALKSPDRPISDSLILSALCMANNSAGEPIPPNKNKSPFRAPLRDLQWLNIYAMNTSNAAHQAGLCHLIQLRGGLDSIELPGLAAILSYSDILAASKSLSRPRFPFFSLQGNRTFTTDETSDLATGSAHIESRELGFSSELSQLFHAINSYVQVLEAIEKRKVTVDLSKIADQRNFIQHSVLSLPPGSQIVGSYLEGLLLYDTCRIAALIFCLGVVFPLPYQTSPLPVLAVALKQELEKAWPLVESRRENEALLWAVVMGGIAAKATQERPWFVAELRNIARKNSVPGWSELKVIVKRILWLDTACDQAGRELWDEAQI</sequence>
<evidence type="ECO:0000313" key="3">
    <source>
        <dbReference type="Proteomes" id="UP000184073"/>
    </source>
</evidence>
<name>A0A1L9PWS5_ASPVE</name>
<dbReference type="GeneID" id="63733546"/>
<dbReference type="EMBL" id="KV878134">
    <property type="protein sequence ID" value="OJJ05989.1"/>
    <property type="molecule type" value="Genomic_DNA"/>
</dbReference>
<reference evidence="3" key="1">
    <citation type="journal article" date="2017" name="Genome Biol.">
        <title>Comparative genomics reveals high biological diversity and specific adaptations in the industrially and medically important fungal genus Aspergillus.</title>
        <authorList>
            <person name="de Vries R.P."/>
            <person name="Riley R."/>
            <person name="Wiebenga A."/>
            <person name="Aguilar-Osorio G."/>
            <person name="Amillis S."/>
            <person name="Uchima C.A."/>
            <person name="Anderluh G."/>
            <person name="Asadollahi M."/>
            <person name="Askin M."/>
            <person name="Barry K."/>
            <person name="Battaglia E."/>
            <person name="Bayram O."/>
            <person name="Benocci T."/>
            <person name="Braus-Stromeyer S.A."/>
            <person name="Caldana C."/>
            <person name="Canovas D."/>
            <person name="Cerqueira G.C."/>
            <person name="Chen F."/>
            <person name="Chen W."/>
            <person name="Choi C."/>
            <person name="Clum A."/>
            <person name="Dos Santos R.A."/>
            <person name="Damasio A.R."/>
            <person name="Diallinas G."/>
            <person name="Emri T."/>
            <person name="Fekete E."/>
            <person name="Flipphi M."/>
            <person name="Freyberg S."/>
            <person name="Gallo A."/>
            <person name="Gournas C."/>
            <person name="Habgood R."/>
            <person name="Hainaut M."/>
            <person name="Harispe M.L."/>
            <person name="Henrissat B."/>
            <person name="Hilden K.S."/>
            <person name="Hope R."/>
            <person name="Hossain A."/>
            <person name="Karabika E."/>
            <person name="Karaffa L."/>
            <person name="Karanyi Z."/>
            <person name="Krasevec N."/>
            <person name="Kuo A."/>
            <person name="Kusch H."/>
            <person name="LaButti K."/>
            <person name="Lagendijk E.L."/>
            <person name="Lapidus A."/>
            <person name="Levasseur A."/>
            <person name="Lindquist E."/>
            <person name="Lipzen A."/>
            <person name="Logrieco A.F."/>
            <person name="MacCabe A."/>
            <person name="Maekelae M.R."/>
            <person name="Malavazi I."/>
            <person name="Melin P."/>
            <person name="Meyer V."/>
            <person name="Mielnichuk N."/>
            <person name="Miskei M."/>
            <person name="Molnar A.P."/>
            <person name="Mule G."/>
            <person name="Ngan C.Y."/>
            <person name="Orejas M."/>
            <person name="Orosz E."/>
            <person name="Ouedraogo J.P."/>
            <person name="Overkamp K.M."/>
            <person name="Park H.-S."/>
            <person name="Perrone G."/>
            <person name="Piumi F."/>
            <person name="Punt P.J."/>
            <person name="Ram A.F."/>
            <person name="Ramon A."/>
            <person name="Rauscher S."/>
            <person name="Record E."/>
            <person name="Riano-Pachon D.M."/>
            <person name="Robert V."/>
            <person name="Roehrig J."/>
            <person name="Ruller R."/>
            <person name="Salamov A."/>
            <person name="Salih N.S."/>
            <person name="Samson R.A."/>
            <person name="Sandor E."/>
            <person name="Sanguinetti M."/>
            <person name="Schuetze T."/>
            <person name="Sepcic K."/>
            <person name="Shelest E."/>
            <person name="Sherlock G."/>
            <person name="Sophianopoulou V."/>
            <person name="Squina F.M."/>
            <person name="Sun H."/>
            <person name="Susca A."/>
            <person name="Todd R.B."/>
            <person name="Tsang A."/>
            <person name="Unkles S.E."/>
            <person name="van de Wiele N."/>
            <person name="van Rossen-Uffink D."/>
            <person name="Oliveira J.V."/>
            <person name="Vesth T.C."/>
            <person name="Visser J."/>
            <person name="Yu J.-H."/>
            <person name="Zhou M."/>
            <person name="Andersen M.R."/>
            <person name="Archer D.B."/>
            <person name="Baker S.E."/>
            <person name="Benoit I."/>
            <person name="Brakhage A.A."/>
            <person name="Braus G.H."/>
            <person name="Fischer R."/>
            <person name="Frisvad J.C."/>
            <person name="Goldman G.H."/>
            <person name="Houbraken J."/>
            <person name="Oakley B."/>
            <person name="Pocsi I."/>
            <person name="Scazzocchio C."/>
            <person name="Seiboth B."/>
            <person name="vanKuyk P.A."/>
            <person name="Wortman J."/>
            <person name="Dyer P.S."/>
            <person name="Grigoriev I.V."/>
        </authorList>
    </citation>
    <scope>NUCLEOTIDE SEQUENCE [LARGE SCALE GENOMIC DNA]</scope>
    <source>
        <strain evidence="3">CBS 583.65</strain>
    </source>
</reference>
<organism evidence="2 3">
    <name type="scientific">Aspergillus versicolor CBS 583.65</name>
    <dbReference type="NCBI Taxonomy" id="1036611"/>
    <lineage>
        <taxon>Eukaryota</taxon>
        <taxon>Fungi</taxon>
        <taxon>Dikarya</taxon>
        <taxon>Ascomycota</taxon>
        <taxon>Pezizomycotina</taxon>
        <taxon>Eurotiomycetes</taxon>
        <taxon>Eurotiomycetidae</taxon>
        <taxon>Eurotiales</taxon>
        <taxon>Aspergillaceae</taxon>
        <taxon>Aspergillus</taxon>
        <taxon>Aspergillus subgen. Nidulantes</taxon>
    </lineage>
</organism>
<evidence type="ECO:0008006" key="4">
    <source>
        <dbReference type="Google" id="ProtNLM"/>
    </source>
</evidence>
<dbReference type="STRING" id="1036611.A0A1L9PWS5"/>
<feature type="region of interest" description="Disordered" evidence="1">
    <location>
        <begin position="14"/>
        <end position="42"/>
    </location>
</feature>
<evidence type="ECO:0000313" key="2">
    <source>
        <dbReference type="EMBL" id="OJJ05989.1"/>
    </source>
</evidence>
<dbReference type="Proteomes" id="UP000184073">
    <property type="component" value="Unassembled WGS sequence"/>
</dbReference>
<dbReference type="PANTHER" id="PTHR37540">
    <property type="entry name" value="TRANSCRIPTION FACTOR (ACR-2), PUTATIVE-RELATED-RELATED"/>
    <property type="match status" value="1"/>
</dbReference>
<gene>
    <name evidence="2" type="ORF">ASPVEDRAFT_87311</name>
</gene>
<dbReference type="PANTHER" id="PTHR37540:SF5">
    <property type="entry name" value="TRANSCRIPTION FACTOR DOMAIN-CONTAINING PROTEIN"/>
    <property type="match status" value="1"/>
</dbReference>
<proteinExistence type="predicted"/>
<dbReference type="InterPro" id="IPR021858">
    <property type="entry name" value="Fun_TF"/>
</dbReference>
<protein>
    <recommendedName>
        <fullName evidence="4">Transcription factor domain-containing protein</fullName>
    </recommendedName>
</protein>
<accession>A0A1L9PWS5</accession>
<dbReference type="RefSeq" id="XP_040671751.1">
    <property type="nucleotide sequence ID" value="XM_040818035.1"/>
</dbReference>
<dbReference type="AlphaFoldDB" id="A0A1L9PWS5"/>
<dbReference type="OrthoDB" id="3469466at2759"/>